<name>A0A438CVY2_VITVI</name>
<evidence type="ECO:0000313" key="2">
    <source>
        <dbReference type="Proteomes" id="UP000288805"/>
    </source>
</evidence>
<comment type="caution">
    <text evidence="1">The sequence shown here is derived from an EMBL/GenBank/DDBJ whole genome shotgun (WGS) entry which is preliminary data.</text>
</comment>
<gene>
    <name evidence="1" type="primary">BRCA2B_3</name>
    <name evidence="1" type="ORF">CK203_107000</name>
</gene>
<dbReference type="AlphaFoldDB" id="A0A438CVY2"/>
<evidence type="ECO:0000313" key="1">
    <source>
        <dbReference type="EMBL" id="RVW27377.1"/>
    </source>
</evidence>
<dbReference type="EMBL" id="QGNW01001953">
    <property type="protein sequence ID" value="RVW27377.1"/>
    <property type="molecule type" value="Genomic_DNA"/>
</dbReference>
<reference evidence="1 2" key="1">
    <citation type="journal article" date="2018" name="PLoS Genet.">
        <title>Population sequencing reveals clonal diversity and ancestral inbreeding in the grapevine cultivar Chardonnay.</title>
        <authorList>
            <person name="Roach M.J."/>
            <person name="Johnson D.L."/>
            <person name="Bohlmann J."/>
            <person name="van Vuuren H.J."/>
            <person name="Jones S.J."/>
            <person name="Pretorius I.S."/>
            <person name="Schmidt S.A."/>
            <person name="Borneman A.R."/>
        </authorList>
    </citation>
    <scope>NUCLEOTIDE SEQUENCE [LARGE SCALE GENOMIC DNA]</scope>
    <source>
        <strain evidence="2">cv. Chardonnay</strain>
        <tissue evidence="1">Leaf</tissue>
    </source>
</reference>
<accession>A0A438CVY2</accession>
<dbReference type="Proteomes" id="UP000288805">
    <property type="component" value="Unassembled WGS sequence"/>
</dbReference>
<protein>
    <submittedName>
        <fullName evidence="1">Protein breast cancer susceptibility 2-like B</fullName>
    </submittedName>
</protein>
<organism evidence="1 2">
    <name type="scientific">Vitis vinifera</name>
    <name type="common">Grape</name>
    <dbReference type="NCBI Taxonomy" id="29760"/>
    <lineage>
        <taxon>Eukaryota</taxon>
        <taxon>Viridiplantae</taxon>
        <taxon>Streptophyta</taxon>
        <taxon>Embryophyta</taxon>
        <taxon>Tracheophyta</taxon>
        <taxon>Spermatophyta</taxon>
        <taxon>Magnoliopsida</taxon>
        <taxon>eudicotyledons</taxon>
        <taxon>Gunneridae</taxon>
        <taxon>Pentapetalae</taxon>
        <taxon>rosids</taxon>
        <taxon>Vitales</taxon>
        <taxon>Vitaceae</taxon>
        <taxon>Viteae</taxon>
        <taxon>Vitis</taxon>
    </lineage>
</organism>
<proteinExistence type="predicted"/>
<sequence>MNQLWVAEATENSDYFLVLNLPHCYHLKNAAASAERWAKISSLTIEKLKEKVLFIIGDCKG</sequence>